<gene>
    <name evidence="1" type="ORF">BEI59_02270</name>
</gene>
<name>A0A1E3USB2_9FIRM</name>
<dbReference type="AlphaFoldDB" id="A0A1E3USB2"/>
<dbReference type="OrthoDB" id="1651175at2"/>
<sequence length="149" mass="17556">MEAIQTLNPADVWEVVQKVIVWLAGIGIVIDLTPGIKVQPVRWLIKQLGNLMNHDMKEQLDQLQKDFTDHKVDSWRMEILEFQSSCINHRRHTKEEFDHIIDILAKYDKYIKDHKLTNGQVDVAHEYITEIYKECMRTNDFALSKPEEP</sequence>
<evidence type="ECO:0000313" key="2">
    <source>
        <dbReference type="Proteomes" id="UP000094271"/>
    </source>
</evidence>
<reference evidence="1 2" key="1">
    <citation type="submission" date="2016-08" db="EMBL/GenBank/DDBJ databases">
        <authorList>
            <person name="Seilhamer J.J."/>
        </authorList>
    </citation>
    <scope>NUCLEOTIDE SEQUENCE [LARGE SCALE GENOMIC DNA]</scope>
    <source>
        <strain evidence="1 2">NML150140-1</strain>
    </source>
</reference>
<dbReference type="RefSeq" id="WP_069431175.1">
    <property type="nucleotide sequence ID" value="NZ_MEHA01000001.1"/>
</dbReference>
<dbReference type="EMBL" id="MEHA01000001">
    <property type="protein sequence ID" value="ODR55994.1"/>
    <property type="molecule type" value="Genomic_DNA"/>
</dbReference>
<protein>
    <submittedName>
        <fullName evidence="1">Uncharacterized protein</fullName>
    </submittedName>
</protein>
<accession>A0A1E3USB2</accession>
<comment type="caution">
    <text evidence="1">The sequence shown here is derived from an EMBL/GenBank/DDBJ whole genome shotgun (WGS) entry which is preliminary data.</text>
</comment>
<organism evidence="1 2">
    <name type="scientific">Eisenbergiella tayi</name>
    <dbReference type="NCBI Taxonomy" id="1432052"/>
    <lineage>
        <taxon>Bacteria</taxon>
        <taxon>Bacillati</taxon>
        <taxon>Bacillota</taxon>
        <taxon>Clostridia</taxon>
        <taxon>Lachnospirales</taxon>
        <taxon>Lachnospiraceae</taxon>
        <taxon>Eisenbergiella</taxon>
    </lineage>
</organism>
<proteinExistence type="predicted"/>
<evidence type="ECO:0000313" key="1">
    <source>
        <dbReference type="EMBL" id="ODR55994.1"/>
    </source>
</evidence>
<dbReference type="Proteomes" id="UP000094271">
    <property type="component" value="Unassembled WGS sequence"/>
</dbReference>